<evidence type="ECO:0000256" key="6">
    <source>
        <dbReference type="ARBA" id="ARBA00023002"/>
    </source>
</evidence>
<dbReference type="FunCoup" id="A0A1B4XC64">
    <property type="interactions" value="476"/>
</dbReference>
<dbReference type="NCBIfam" id="NF008907">
    <property type="entry name" value="PRK12270.1"/>
    <property type="match status" value="1"/>
</dbReference>
<proteinExistence type="inferred from homology"/>
<keyword evidence="6" id="KW-0560">Oxidoreductase</keyword>
<dbReference type="Pfam" id="PF02779">
    <property type="entry name" value="Transket_pyr"/>
    <property type="match status" value="1"/>
</dbReference>
<dbReference type="SMART" id="SM00861">
    <property type="entry name" value="Transket_pyr"/>
    <property type="match status" value="1"/>
</dbReference>
<dbReference type="PANTHER" id="PTHR23152:SF4">
    <property type="entry name" value="2-OXOADIPATE DEHYDROGENASE COMPLEX COMPONENT E1"/>
    <property type="match status" value="1"/>
</dbReference>
<feature type="domain" description="Transketolase-like pyrimidine-binding" evidence="9">
    <location>
        <begin position="611"/>
        <end position="804"/>
    </location>
</feature>
<dbReference type="Pfam" id="PF16870">
    <property type="entry name" value="OxoGdeHyase_C"/>
    <property type="match status" value="1"/>
</dbReference>
<evidence type="ECO:0000256" key="2">
    <source>
        <dbReference type="ARBA" id="ARBA00003906"/>
    </source>
</evidence>
<accession>A0A1B4XC64</accession>
<dbReference type="InterPro" id="IPR032106">
    <property type="entry name" value="2-oxogl_dehyd_N"/>
</dbReference>
<dbReference type="InterPro" id="IPR031717">
    <property type="entry name" value="ODO-1/KGD_C"/>
</dbReference>
<dbReference type="CDD" id="cd02016">
    <property type="entry name" value="TPP_E1_OGDC_like"/>
    <property type="match status" value="1"/>
</dbReference>
<dbReference type="Gene3D" id="3.40.50.11610">
    <property type="entry name" value="Multifunctional 2-oxoglutarate metabolism enzyme, C-terminal domain"/>
    <property type="match status" value="1"/>
</dbReference>
<dbReference type="Gene3D" id="1.10.287.1150">
    <property type="entry name" value="TPP helical domain"/>
    <property type="match status" value="1"/>
</dbReference>
<dbReference type="Pfam" id="PF16078">
    <property type="entry name" value="2-oxogl_dehyd_N"/>
    <property type="match status" value="1"/>
</dbReference>
<dbReference type="KEGG" id="slim:SCL_0041"/>
<dbReference type="GO" id="GO:0030976">
    <property type="term" value="F:thiamine pyrophosphate binding"/>
    <property type="evidence" value="ECO:0007669"/>
    <property type="project" value="InterPro"/>
</dbReference>
<sequence length="956" mass="107029">MDRKQTRITTKEQSLDARWRSSTLADGNAAYLEDLYEQFLRDPASLPPAWRGYFESLPRVDGVERDVSHSEIREEFRRLAHQSPVAAVSREDSHAAPVESAHKQVKVLQLINAFRYRAHQTARLDPLGLRETPAIPELDLRYYGLTDTDLDAVFETGSLVGPRQATLREILAQLRATYGGSIGAEYMHITDTAEKRWLQSSLESVRGLPAYPPETRRNLLERLTAAEGIEHFLHTKYVGQKRFSLEGGESLIPVLDELIQRAGANGTKEVIVGMAHRGRLNVLVNILGKSPAELFREFEGKAQSNGGTGDVKYHLGYSSDIGSAAGAVHVALAFNPSHLEIVGPVVQGSVRARQERRRDSRGNRVLPVVIHGDAAFAGQGVVMETFNMSQSRGYATKGTVHIVINNQIGFTTSLQQDARSTLYCTDIAKAVGAPIFHVNGDDPEAVLFVTQIALDYRMTFHKDVVIDLYCYRRHGHSEADEPTVTQPLMYQRIRELPTTRALYARRLAQAGLVSDDAAAGMLRDYQQRLESGANVAPHLLAREKSEYAYGADWNPYASSACDPATDTRVSLETVRALTERMLHVPEGLELHPQVVKIYDARRKMAAGALPLDWGFAENLAYASLLQDGFGVRLSGQDSGRGTFFHRHAVVTNQKDGSAYVPLRNLYDGQPNFLVINSLLSEEAVLAFEYGYATADPKTLTIWEAQFGDFANNAQVVIDQFISSGEQKWKRLCGLVLMLPHGYEGQGPEHSSGRLERYLQLCAQQNMFVCVPTSPAQLFHLLRRQMRWLCRKPLVVMTPKSLLRHRASVSSLEDLTQGRFRPVLYETEALEGGNVKEVVLCSGKVYYDLTERRTALQRRDVAILRIEQLYPFPEEELKQAFQRYPAARRFIWCQEEPRNQGVWYQTQHRLWRTMPQGATLVYAGRPTSAAPAVGSYQLHIAQLHALLDEALGPLAKE</sequence>
<evidence type="ECO:0000259" key="9">
    <source>
        <dbReference type="SMART" id="SM00861"/>
    </source>
</evidence>
<name>A0A1B4XC64_9GAMM</name>
<dbReference type="Pfam" id="PF00676">
    <property type="entry name" value="E1_dh"/>
    <property type="match status" value="1"/>
</dbReference>
<comment type="cofactor">
    <cofactor evidence="1">
        <name>thiamine diphosphate</name>
        <dbReference type="ChEBI" id="CHEBI:58937"/>
    </cofactor>
</comment>
<dbReference type="InterPro" id="IPR042179">
    <property type="entry name" value="KGD_C_sf"/>
</dbReference>
<dbReference type="PANTHER" id="PTHR23152">
    <property type="entry name" value="2-OXOGLUTARATE DEHYDROGENASE"/>
    <property type="match status" value="1"/>
</dbReference>
<evidence type="ECO:0000256" key="7">
    <source>
        <dbReference type="ARBA" id="ARBA00023052"/>
    </source>
</evidence>
<dbReference type="EC" id="1.2.4.2" evidence="4"/>
<protein>
    <recommendedName>
        <fullName evidence="5">2-oxoglutarate dehydrogenase E1 component</fullName>
        <ecNumber evidence="4">1.2.4.2</ecNumber>
    </recommendedName>
    <alternativeName>
        <fullName evidence="8">Alpha-ketoglutarate dehydrogenase</fullName>
    </alternativeName>
</protein>
<evidence type="ECO:0000256" key="8">
    <source>
        <dbReference type="ARBA" id="ARBA00030680"/>
    </source>
</evidence>
<evidence type="ECO:0000256" key="5">
    <source>
        <dbReference type="ARBA" id="ARBA00013321"/>
    </source>
</evidence>
<evidence type="ECO:0000256" key="3">
    <source>
        <dbReference type="ARBA" id="ARBA00006936"/>
    </source>
</evidence>
<dbReference type="NCBIfam" id="TIGR00239">
    <property type="entry name" value="2oxo_dh_E1"/>
    <property type="match status" value="1"/>
</dbReference>
<dbReference type="PIRSF" id="PIRSF000157">
    <property type="entry name" value="Oxoglu_dh_E1"/>
    <property type="match status" value="1"/>
</dbReference>
<evidence type="ECO:0000256" key="4">
    <source>
        <dbReference type="ARBA" id="ARBA00012280"/>
    </source>
</evidence>
<dbReference type="AlphaFoldDB" id="A0A1B4XC64"/>
<dbReference type="InterPro" id="IPR001017">
    <property type="entry name" value="DH_E1"/>
</dbReference>
<dbReference type="OrthoDB" id="9759785at2"/>
<comment type="similarity">
    <text evidence="3">Belongs to the alpha-ketoglutarate dehydrogenase family.</text>
</comment>
<dbReference type="InterPro" id="IPR011603">
    <property type="entry name" value="2oxoglutarate_DH_E1"/>
</dbReference>
<dbReference type="GO" id="GO:0045252">
    <property type="term" value="C:oxoglutarate dehydrogenase complex"/>
    <property type="evidence" value="ECO:0007669"/>
    <property type="project" value="TreeGrafter"/>
</dbReference>
<dbReference type="GO" id="GO:0006099">
    <property type="term" value="P:tricarboxylic acid cycle"/>
    <property type="evidence" value="ECO:0007669"/>
    <property type="project" value="TreeGrafter"/>
</dbReference>
<evidence type="ECO:0000313" key="10">
    <source>
        <dbReference type="EMBL" id="BAV32366.1"/>
    </source>
</evidence>
<dbReference type="NCBIfam" id="NF006914">
    <property type="entry name" value="PRK09404.1"/>
    <property type="match status" value="1"/>
</dbReference>
<dbReference type="InterPro" id="IPR005475">
    <property type="entry name" value="Transketolase-like_Pyr-bd"/>
</dbReference>
<keyword evidence="11" id="KW-1185">Reference proteome</keyword>
<keyword evidence="7" id="KW-0786">Thiamine pyrophosphate</keyword>
<reference evidence="10 11" key="1">
    <citation type="submission" date="2015-05" db="EMBL/GenBank/DDBJ databases">
        <title>Complete genome sequence of a sulfur-oxidizing gammaproteobacterium strain HA5.</title>
        <authorList>
            <person name="Miura A."/>
            <person name="Kojima H."/>
            <person name="Fukui M."/>
        </authorList>
    </citation>
    <scope>NUCLEOTIDE SEQUENCE [LARGE SCALE GENOMIC DNA]</scope>
    <source>
        <strain evidence="10 11">HA5</strain>
    </source>
</reference>
<dbReference type="GO" id="GO:0005829">
    <property type="term" value="C:cytosol"/>
    <property type="evidence" value="ECO:0007669"/>
    <property type="project" value="TreeGrafter"/>
</dbReference>
<dbReference type="RefSeq" id="WP_096359052.1">
    <property type="nucleotide sequence ID" value="NZ_AP014879.1"/>
</dbReference>
<comment type="function">
    <text evidence="2">E1 component of the 2-oxoglutarate dehydrogenase (OGDH) complex which catalyzes the decarboxylation of 2-oxoglutarate, the first step in the conversion of 2-oxoglutarate to succinyl-CoA and CO(2).</text>
</comment>
<dbReference type="FunFam" id="1.10.287.1150:FF:000004">
    <property type="entry name" value="2-oxoglutarate dehydrogenase E1 component"/>
    <property type="match status" value="1"/>
</dbReference>
<evidence type="ECO:0000313" key="11">
    <source>
        <dbReference type="Proteomes" id="UP000243180"/>
    </source>
</evidence>
<dbReference type="InParanoid" id="A0A1B4XC64"/>
<dbReference type="GO" id="GO:0004591">
    <property type="term" value="F:oxoglutarate dehydrogenase (succinyl-transferring) activity"/>
    <property type="evidence" value="ECO:0007669"/>
    <property type="project" value="UniProtKB-EC"/>
</dbReference>
<dbReference type="Gene3D" id="3.40.50.970">
    <property type="match status" value="1"/>
</dbReference>
<dbReference type="EMBL" id="AP014879">
    <property type="protein sequence ID" value="BAV32366.1"/>
    <property type="molecule type" value="Genomic_DNA"/>
</dbReference>
<gene>
    <name evidence="10" type="ORF">SCL_0041</name>
</gene>
<dbReference type="SUPFAM" id="SSF52518">
    <property type="entry name" value="Thiamin diphosphate-binding fold (THDP-binding)"/>
    <property type="match status" value="2"/>
</dbReference>
<evidence type="ECO:0000256" key="1">
    <source>
        <dbReference type="ARBA" id="ARBA00001964"/>
    </source>
</evidence>
<organism evidence="10 11">
    <name type="scientific">Sulfuricaulis limicola</name>
    <dbReference type="NCBI Taxonomy" id="1620215"/>
    <lineage>
        <taxon>Bacteria</taxon>
        <taxon>Pseudomonadati</taxon>
        <taxon>Pseudomonadota</taxon>
        <taxon>Gammaproteobacteria</taxon>
        <taxon>Acidiferrobacterales</taxon>
        <taxon>Acidiferrobacteraceae</taxon>
        <taxon>Sulfuricaulis</taxon>
    </lineage>
</organism>
<dbReference type="Gene3D" id="3.40.50.12470">
    <property type="match status" value="1"/>
</dbReference>
<dbReference type="Proteomes" id="UP000243180">
    <property type="component" value="Chromosome"/>
</dbReference>
<dbReference type="InterPro" id="IPR029061">
    <property type="entry name" value="THDP-binding"/>
</dbReference>